<keyword evidence="4" id="KW-1185">Reference proteome</keyword>
<evidence type="ECO:0000256" key="1">
    <source>
        <dbReference type="SAM" id="MobiDB-lite"/>
    </source>
</evidence>
<evidence type="ECO:0000313" key="3">
    <source>
        <dbReference type="EMBL" id="MFG3819024.1"/>
    </source>
</evidence>
<keyword evidence="2" id="KW-0472">Membrane</keyword>
<comment type="caution">
    <text evidence="3">The sequence shown here is derived from an EMBL/GenBank/DDBJ whole genome shotgun (WGS) entry which is preliminary data.</text>
</comment>
<keyword evidence="2" id="KW-1133">Transmembrane helix</keyword>
<protein>
    <recommendedName>
        <fullName evidence="5">Transposase</fullName>
    </recommendedName>
</protein>
<name>A0ABW7CFJ6_9CYAN</name>
<feature type="transmembrane region" description="Helical" evidence="2">
    <location>
        <begin position="28"/>
        <end position="49"/>
    </location>
</feature>
<sequence length="59" mass="6555">MDWAAFGSGSQSIDRESARSKQPVKKTAYCYILASIAQALTTFALLKYAKDDYATIKLF</sequence>
<evidence type="ECO:0008006" key="5">
    <source>
        <dbReference type="Google" id="ProtNLM"/>
    </source>
</evidence>
<dbReference type="Proteomes" id="UP001604335">
    <property type="component" value="Unassembled WGS sequence"/>
</dbReference>
<organism evidence="3 4">
    <name type="scientific">Limnothrix redekei LRLZ20PSL1</name>
    <dbReference type="NCBI Taxonomy" id="3112953"/>
    <lineage>
        <taxon>Bacteria</taxon>
        <taxon>Bacillati</taxon>
        <taxon>Cyanobacteriota</taxon>
        <taxon>Cyanophyceae</taxon>
        <taxon>Pseudanabaenales</taxon>
        <taxon>Pseudanabaenaceae</taxon>
        <taxon>Limnothrix</taxon>
    </lineage>
</organism>
<keyword evidence="2" id="KW-0812">Transmembrane</keyword>
<feature type="region of interest" description="Disordered" evidence="1">
    <location>
        <begin position="1"/>
        <end position="23"/>
    </location>
</feature>
<accession>A0ABW7CFJ6</accession>
<dbReference type="RefSeq" id="WP_099535548.1">
    <property type="nucleotide sequence ID" value="NZ_JAZAQF010000086.1"/>
</dbReference>
<dbReference type="EMBL" id="JAZAQF010000086">
    <property type="protein sequence ID" value="MFG3819024.1"/>
    <property type="molecule type" value="Genomic_DNA"/>
</dbReference>
<gene>
    <name evidence="3" type="ORF">VPK24_15385</name>
</gene>
<proteinExistence type="predicted"/>
<evidence type="ECO:0000313" key="4">
    <source>
        <dbReference type="Proteomes" id="UP001604335"/>
    </source>
</evidence>
<reference evidence="4" key="1">
    <citation type="journal article" date="2024" name="Algal Res.">
        <title>Biochemical, toxicological and genomic investigation of a high-biomass producing Limnothrix strain isolated from Italian shallow drinking water reservoir.</title>
        <authorList>
            <person name="Simonazzi M."/>
            <person name="Shishido T.K."/>
            <person name="Delbaje E."/>
            <person name="Wahlsten M."/>
            <person name="Fewer D.P."/>
            <person name="Sivonen K."/>
            <person name="Pezzolesi L."/>
            <person name="Pistocchi R."/>
        </authorList>
    </citation>
    <scope>NUCLEOTIDE SEQUENCE [LARGE SCALE GENOMIC DNA]</scope>
    <source>
        <strain evidence="4">LRLZ20PSL1</strain>
    </source>
</reference>
<evidence type="ECO:0000256" key="2">
    <source>
        <dbReference type="SAM" id="Phobius"/>
    </source>
</evidence>